<dbReference type="GO" id="GO:0030139">
    <property type="term" value="C:endocytic vesicle"/>
    <property type="evidence" value="ECO:0007669"/>
    <property type="project" value="TreeGrafter"/>
</dbReference>
<proteinExistence type="predicted"/>
<dbReference type="OrthoDB" id="5855444at2759"/>
<gene>
    <name evidence="1" type="ORF">TELCIR_24110</name>
</gene>
<dbReference type="GO" id="GO:0042147">
    <property type="term" value="P:retrograde transport, endosome to Golgi"/>
    <property type="evidence" value="ECO:0007669"/>
    <property type="project" value="TreeGrafter"/>
</dbReference>
<accession>A0A2G9T972</accession>
<keyword evidence="2" id="KW-1185">Reference proteome</keyword>
<dbReference type="PANTHER" id="PTHR21663">
    <property type="entry name" value="HYPOTHETICAL HEAT DOMAIN-CONTAINING"/>
    <property type="match status" value="1"/>
</dbReference>
<dbReference type="InterPro" id="IPR040108">
    <property type="entry name" value="Laa1/Sip1/HEATR5"/>
</dbReference>
<name>A0A2G9T972_TELCI</name>
<dbReference type="GO" id="GO:0008104">
    <property type="term" value="P:intracellular protein localization"/>
    <property type="evidence" value="ECO:0007669"/>
    <property type="project" value="TreeGrafter"/>
</dbReference>
<sequence length="100" mass="10827">ESAATLEKLSILKAWAEVYVTAIAQETDTNENRKETGDDEDINVLGASESLLSLVRPELDSLVCYWLAALRDSALLSLPAQFSDQMPSSGGAFYKAESAE</sequence>
<feature type="non-terminal residue" evidence="1">
    <location>
        <position position="1"/>
    </location>
</feature>
<dbReference type="Proteomes" id="UP000230423">
    <property type="component" value="Unassembled WGS sequence"/>
</dbReference>
<evidence type="ECO:0000313" key="2">
    <source>
        <dbReference type="Proteomes" id="UP000230423"/>
    </source>
</evidence>
<feature type="non-terminal residue" evidence="1">
    <location>
        <position position="100"/>
    </location>
</feature>
<reference evidence="1 2" key="1">
    <citation type="submission" date="2015-09" db="EMBL/GenBank/DDBJ databases">
        <title>Draft genome of the parasitic nematode Teladorsagia circumcincta isolate WARC Sus (inbred).</title>
        <authorList>
            <person name="Mitreva M."/>
        </authorList>
    </citation>
    <scope>NUCLEOTIDE SEQUENCE [LARGE SCALE GENOMIC DNA]</scope>
    <source>
        <strain evidence="1 2">S</strain>
    </source>
</reference>
<dbReference type="PANTHER" id="PTHR21663:SF0">
    <property type="entry name" value="HEAT REPEAT-CONTAINING PROTEIN 5B"/>
    <property type="match status" value="1"/>
</dbReference>
<dbReference type="EMBL" id="KZ395622">
    <property type="protein sequence ID" value="PIO54526.1"/>
    <property type="molecule type" value="Genomic_DNA"/>
</dbReference>
<dbReference type="GO" id="GO:0005794">
    <property type="term" value="C:Golgi apparatus"/>
    <property type="evidence" value="ECO:0007669"/>
    <property type="project" value="TreeGrafter"/>
</dbReference>
<dbReference type="GO" id="GO:0006897">
    <property type="term" value="P:endocytosis"/>
    <property type="evidence" value="ECO:0007669"/>
    <property type="project" value="TreeGrafter"/>
</dbReference>
<dbReference type="GO" id="GO:0005829">
    <property type="term" value="C:cytosol"/>
    <property type="evidence" value="ECO:0007669"/>
    <property type="project" value="GOC"/>
</dbReference>
<dbReference type="Pfam" id="PF20210">
    <property type="entry name" value="Laa1_Sip1_HTR5"/>
    <property type="match status" value="1"/>
</dbReference>
<organism evidence="1 2">
    <name type="scientific">Teladorsagia circumcincta</name>
    <name type="common">Brown stomach worm</name>
    <name type="synonym">Ostertagia circumcincta</name>
    <dbReference type="NCBI Taxonomy" id="45464"/>
    <lineage>
        <taxon>Eukaryota</taxon>
        <taxon>Metazoa</taxon>
        <taxon>Ecdysozoa</taxon>
        <taxon>Nematoda</taxon>
        <taxon>Chromadorea</taxon>
        <taxon>Rhabditida</taxon>
        <taxon>Rhabditina</taxon>
        <taxon>Rhabditomorpha</taxon>
        <taxon>Strongyloidea</taxon>
        <taxon>Trichostrongylidae</taxon>
        <taxon>Teladorsagia</taxon>
    </lineage>
</organism>
<protein>
    <submittedName>
        <fullName evidence="1">Uncharacterized protein</fullName>
    </submittedName>
</protein>
<dbReference type="InterPro" id="IPR046837">
    <property type="entry name" value="Laa1/Sip1/HEATR5-like_HEAT"/>
</dbReference>
<dbReference type="AlphaFoldDB" id="A0A2G9T972"/>
<dbReference type="GO" id="GO:0016020">
    <property type="term" value="C:membrane"/>
    <property type="evidence" value="ECO:0007669"/>
    <property type="project" value="TreeGrafter"/>
</dbReference>
<evidence type="ECO:0000313" key="1">
    <source>
        <dbReference type="EMBL" id="PIO54526.1"/>
    </source>
</evidence>